<dbReference type="GO" id="GO:0012505">
    <property type="term" value="C:endomembrane system"/>
    <property type="evidence" value="ECO:0007669"/>
    <property type="project" value="UniProtKB-SubCell"/>
</dbReference>
<dbReference type="eggNOG" id="ENOG502SQCT">
    <property type="taxonomic scope" value="Eukaryota"/>
</dbReference>
<feature type="transmembrane region" description="Helical" evidence="6">
    <location>
        <begin position="145"/>
        <end position="165"/>
    </location>
</feature>
<name>K0RZS8_THAOC</name>
<dbReference type="EMBL" id="AGNL01040401">
    <property type="protein sequence ID" value="EJK52112.1"/>
    <property type="molecule type" value="Genomic_DNA"/>
</dbReference>
<evidence type="ECO:0000259" key="8">
    <source>
        <dbReference type="PROSITE" id="PS50850"/>
    </source>
</evidence>
<dbReference type="OrthoDB" id="370281at2759"/>
<feature type="transmembrane region" description="Helical" evidence="6">
    <location>
        <begin position="272"/>
        <end position="295"/>
    </location>
</feature>
<evidence type="ECO:0000256" key="4">
    <source>
        <dbReference type="ARBA" id="ARBA00022989"/>
    </source>
</evidence>
<evidence type="ECO:0000313" key="10">
    <source>
        <dbReference type="Proteomes" id="UP000266841"/>
    </source>
</evidence>
<dbReference type="PROSITE" id="PS50850">
    <property type="entry name" value="MFS"/>
    <property type="match status" value="1"/>
</dbReference>
<evidence type="ECO:0000256" key="7">
    <source>
        <dbReference type="SAM" id="SignalP"/>
    </source>
</evidence>
<proteinExistence type="predicted"/>
<keyword evidence="7" id="KW-0732">Signal</keyword>
<dbReference type="Proteomes" id="UP000266841">
    <property type="component" value="Unassembled WGS sequence"/>
</dbReference>
<dbReference type="GO" id="GO:0022857">
    <property type="term" value="F:transmembrane transporter activity"/>
    <property type="evidence" value="ECO:0007669"/>
    <property type="project" value="InterPro"/>
</dbReference>
<dbReference type="InterPro" id="IPR036259">
    <property type="entry name" value="MFS_trans_sf"/>
</dbReference>
<feature type="transmembrane region" description="Helical" evidence="6">
    <location>
        <begin position="77"/>
        <end position="96"/>
    </location>
</feature>
<protein>
    <recommendedName>
        <fullName evidence="8">Major facilitator superfamily (MFS) profile domain-containing protein</fullName>
    </recommendedName>
</protein>
<keyword evidence="3 6" id="KW-0812">Transmembrane</keyword>
<feature type="transmembrane region" description="Helical" evidence="6">
    <location>
        <begin position="185"/>
        <end position="206"/>
    </location>
</feature>
<feature type="transmembrane region" description="Helical" evidence="6">
    <location>
        <begin position="102"/>
        <end position="124"/>
    </location>
</feature>
<dbReference type="Pfam" id="PF07690">
    <property type="entry name" value="MFS_1"/>
    <property type="match status" value="1"/>
</dbReference>
<evidence type="ECO:0000313" key="9">
    <source>
        <dbReference type="EMBL" id="EJK52112.1"/>
    </source>
</evidence>
<keyword evidence="10" id="KW-1185">Reference proteome</keyword>
<gene>
    <name evidence="9" type="ORF">THAOC_28652</name>
</gene>
<evidence type="ECO:0000256" key="3">
    <source>
        <dbReference type="ARBA" id="ARBA00022692"/>
    </source>
</evidence>
<dbReference type="AlphaFoldDB" id="K0RZS8"/>
<keyword evidence="4 6" id="KW-1133">Transmembrane helix</keyword>
<feature type="chain" id="PRO_5003837425" description="Major facilitator superfamily (MFS) profile domain-containing protein" evidence="7">
    <location>
        <begin position="21"/>
        <end position="528"/>
    </location>
</feature>
<feature type="transmembrane region" description="Helical" evidence="6">
    <location>
        <begin position="247"/>
        <end position="266"/>
    </location>
</feature>
<evidence type="ECO:0000256" key="1">
    <source>
        <dbReference type="ARBA" id="ARBA00004127"/>
    </source>
</evidence>
<comment type="subcellular location">
    <subcellularLocation>
        <location evidence="1">Endomembrane system</location>
        <topology evidence="1">Multi-pass membrane protein</topology>
    </subcellularLocation>
</comment>
<dbReference type="PANTHER" id="PTHR23510">
    <property type="entry name" value="INNER MEMBRANE TRANSPORT PROTEIN YAJR"/>
    <property type="match status" value="1"/>
</dbReference>
<organism evidence="9 10">
    <name type="scientific">Thalassiosira oceanica</name>
    <name type="common">Marine diatom</name>
    <dbReference type="NCBI Taxonomy" id="159749"/>
    <lineage>
        <taxon>Eukaryota</taxon>
        <taxon>Sar</taxon>
        <taxon>Stramenopiles</taxon>
        <taxon>Ochrophyta</taxon>
        <taxon>Bacillariophyta</taxon>
        <taxon>Coscinodiscophyceae</taxon>
        <taxon>Thalassiosirophycidae</taxon>
        <taxon>Thalassiosirales</taxon>
        <taxon>Thalassiosiraceae</taxon>
        <taxon>Thalassiosira</taxon>
    </lineage>
</organism>
<accession>K0RZS8</accession>
<evidence type="ECO:0000256" key="2">
    <source>
        <dbReference type="ARBA" id="ARBA00022448"/>
    </source>
</evidence>
<dbReference type="SUPFAM" id="SSF103473">
    <property type="entry name" value="MFS general substrate transporter"/>
    <property type="match status" value="1"/>
</dbReference>
<feature type="transmembrane region" description="Helical" evidence="6">
    <location>
        <begin position="302"/>
        <end position="323"/>
    </location>
</feature>
<dbReference type="Gene3D" id="1.20.1250.20">
    <property type="entry name" value="MFS general substrate transporter like domains"/>
    <property type="match status" value="1"/>
</dbReference>
<sequence length="528" mass="57736">MERSLVLSIVILALINIFDSVSNSVVGPSLIFYVTEMGGTKEQYGLIMSISFLVGMVMMPVYGAWVDSNGNRYHAPYAACFCLGLLGSVVYVLAVVCPRGTVGVAMIFMGRLITGMGVAGRTLAYSYVATAVPFDQQRTTLTIMSMTRTFGMLLGPLLNLLVARVDSELILSRHLGWRVPVNPNNAPGLIVAASEVALLVATYFFLVDPPSSSGKSGTRRGSGPPVRAGLGDIWNAATHFDLALPMANMFVVMFSVAIPPVASHAFGWEPFAISNVLALQAVVLFIGMVASMWFSMKSATDISLITFGNFAFVVGGAATYLLWRTDGSTAQFILPILIVSLSYPFIGPANRSKFTKAVHNRPELENAHGIMQSLFNQGFMLGGFISPNFTAAYMLRSSENIEESGSPYELTLWTWIIPISSILMIIGLLYEEFAIGKNELGWMNVDEKVIGESQPGEMSHLLPVNKRRSSIVSIEQSLSRQFEVDRRYSVEANGICNPFETSEEVKFRNQLIKDKNEWDKLSSSPEES</sequence>
<feature type="transmembrane region" description="Helical" evidence="6">
    <location>
        <begin position="44"/>
        <end position="65"/>
    </location>
</feature>
<feature type="transmembrane region" description="Helical" evidence="6">
    <location>
        <begin position="410"/>
        <end position="430"/>
    </location>
</feature>
<dbReference type="InterPro" id="IPR020846">
    <property type="entry name" value="MFS_dom"/>
</dbReference>
<comment type="caution">
    <text evidence="9">The sequence shown here is derived from an EMBL/GenBank/DDBJ whole genome shotgun (WGS) entry which is preliminary data.</text>
</comment>
<evidence type="ECO:0000256" key="6">
    <source>
        <dbReference type="SAM" id="Phobius"/>
    </source>
</evidence>
<feature type="transmembrane region" description="Helical" evidence="6">
    <location>
        <begin position="374"/>
        <end position="395"/>
    </location>
</feature>
<dbReference type="PANTHER" id="PTHR23510:SF3">
    <property type="entry name" value="MAJOR FACILITATOR SUPERFAMILY DOMAIN-CONTAINING PROTEIN 8"/>
    <property type="match status" value="1"/>
</dbReference>
<keyword evidence="5 6" id="KW-0472">Membrane</keyword>
<dbReference type="InterPro" id="IPR051068">
    <property type="entry name" value="MFS_Domain-Containing_Protein"/>
</dbReference>
<feature type="signal peptide" evidence="7">
    <location>
        <begin position="1"/>
        <end position="20"/>
    </location>
</feature>
<evidence type="ECO:0000256" key="5">
    <source>
        <dbReference type="ARBA" id="ARBA00023136"/>
    </source>
</evidence>
<reference evidence="9 10" key="1">
    <citation type="journal article" date="2012" name="Genome Biol.">
        <title>Genome and low-iron response of an oceanic diatom adapted to chronic iron limitation.</title>
        <authorList>
            <person name="Lommer M."/>
            <person name="Specht M."/>
            <person name="Roy A.S."/>
            <person name="Kraemer L."/>
            <person name="Andreson R."/>
            <person name="Gutowska M.A."/>
            <person name="Wolf J."/>
            <person name="Bergner S.V."/>
            <person name="Schilhabel M.B."/>
            <person name="Klostermeier U.C."/>
            <person name="Beiko R.G."/>
            <person name="Rosenstiel P."/>
            <person name="Hippler M."/>
            <person name="Laroche J."/>
        </authorList>
    </citation>
    <scope>NUCLEOTIDE SEQUENCE [LARGE SCALE GENOMIC DNA]</scope>
    <source>
        <strain evidence="9 10">CCMP1005</strain>
    </source>
</reference>
<keyword evidence="2" id="KW-0813">Transport</keyword>
<dbReference type="InterPro" id="IPR011701">
    <property type="entry name" value="MFS"/>
</dbReference>
<feature type="transmembrane region" description="Helical" evidence="6">
    <location>
        <begin position="329"/>
        <end position="346"/>
    </location>
</feature>
<feature type="domain" description="Major facilitator superfamily (MFS) profile" evidence="8">
    <location>
        <begin position="8"/>
        <end position="439"/>
    </location>
</feature>